<reference evidence="3 4" key="1">
    <citation type="submission" date="2020-02" db="EMBL/GenBank/DDBJ databases">
        <title>Full genome sequence of Nocardioides sp. R-3366.</title>
        <authorList>
            <person name="Im W.-T."/>
        </authorList>
    </citation>
    <scope>NUCLEOTIDE SEQUENCE [LARGE SCALE GENOMIC DNA]</scope>
    <source>
        <strain evidence="3 4">R-3366</strain>
    </source>
</reference>
<dbReference type="Pfam" id="PF04030">
    <property type="entry name" value="ALO"/>
    <property type="match status" value="1"/>
</dbReference>
<keyword evidence="1" id="KW-0560">Oxidoreductase</keyword>
<protein>
    <submittedName>
        <fullName evidence="3">FAD-binding oxidoreductase</fullName>
    </submittedName>
</protein>
<dbReference type="PANTHER" id="PTHR43762">
    <property type="entry name" value="L-GULONOLACTONE OXIDASE"/>
    <property type="match status" value="1"/>
</dbReference>
<accession>A0A6G6WBC1</accession>
<dbReference type="Pfam" id="PF01565">
    <property type="entry name" value="FAD_binding_4"/>
    <property type="match status" value="1"/>
</dbReference>
<evidence type="ECO:0000313" key="3">
    <source>
        <dbReference type="EMBL" id="QIG42641.1"/>
    </source>
</evidence>
<gene>
    <name evidence="3" type="ORF">G5V58_07495</name>
</gene>
<dbReference type="GO" id="GO:0003885">
    <property type="term" value="F:D-arabinono-1,4-lactone oxidase activity"/>
    <property type="evidence" value="ECO:0007669"/>
    <property type="project" value="InterPro"/>
</dbReference>
<sequence length="439" mass="47225">MRTLLTGWGRTAPSAATLVETGDVAGLLRSRPERGVIARGLGRSYGDAAQNAGGTVLAPIPGPTTVDDETGVVTAAAGTSLHDLMGRLLRERRFVPVTPGTRYVTVGGAVAADIHGKNHHRDGSFGHHVLSLDLVTPDGALRTIDPDREPDLFWATVGGMGLTGVITSVRFRAPRIESAYVTVRTERIGGLDALLRTMRAHDDEYHYSVAWVDTLASGRSLGRSVLTRGDHAPAAELSGGAARHPWRGPADPRLAVPVTLRAVNRLGVRAFNELWFRKAPRDAVGLESLATFFHPLDAVEGWNRLYGRGGLVQYQLVVPDDAEAAVAEALRLLAAAGQPSFLAVLKRFGAAGPGMLSFPQPGWTLALDLPAAPGLVPLFRDLDRLTAEAGGRLYLAKDARMSRELFDRTYPRADEFRALRRDLDPDGVLTSDLARRLDL</sequence>
<proteinExistence type="predicted"/>
<dbReference type="InterPro" id="IPR036318">
    <property type="entry name" value="FAD-bd_PCMH-like_sf"/>
</dbReference>
<dbReference type="Proteomes" id="UP000502996">
    <property type="component" value="Chromosome"/>
</dbReference>
<feature type="domain" description="FAD-binding PCMH-type" evidence="2">
    <location>
        <begin position="8"/>
        <end position="176"/>
    </location>
</feature>
<dbReference type="InterPro" id="IPR007173">
    <property type="entry name" value="ALO_C"/>
</dbReference>
<dbReference type="InterPro" id="IPR010031">
    <property type="entry name" value="FAD_lactone_oxidase-like"/>
</dbReference>
<dbReference type="EMBL" id="CP049257">
    <property type="protein sequence ID" value="QIG42641.1"/>
    <property type="molecule type" value="Genomic_DNA"/>
</dbReference>
<dbReference type="KEGG" id="nano:G5V58_07495"/>
<evidence type="ECO:0000259" key="2">
    <source>
        <dbReference type="PROSITE" id="PS51387"/>
    </source>
</evidence>
<dbReference type="Gene3D" id="1.10.45.10">
    <property type="entry name" value="Vanillyl-alcohol Oxidase, Chain A, domain 4"/>
    <property type="match status" value="1"/>
</dbReference>
<dbReference type="PANTHER" id="PTHR43762:SF1">
    <property type="entry name" value="D-ARABINONO-1,4-LACTONE OXIDASE"/>
    <property type="match status" value="1"/>
</dbReference>
<organism evidence="3 4">
    <name type="scientific">Nocardioides anomalus</name>
    <dbReference type="NCBI Taxonomy" id="2712223"/>
    <lineage>
        <taxon>Bacteria</taxon>
        <taxon>Bacillati</taxon>
        <taxon>Actinomycetota</taxon>
        <taxon>Actinomycetes</taxon>
        <taxon>Propionibacteriales</taxon>
        <taxon>Nocardioidaceae</taxon>
        <taxon>Nocardioides</taxon>
    </lineage>
</organism>
<evidence type="ECO:0000313" key="4">
    <source>
        <dbReference type="Proteomes" id="UP000502996"/>
    </source>
</evidence>
<dbReference type="InterPro" id="IPR016171">
    <property type="entry name" value="Vanillyl_alc_oxidase_C-sub2"/>
</dbReference>
<dbReference type="InterPro" id="IPR016169">
    <property type="entry name" value="FAD-bd_PCMH_sub2"/>
</dbReference>
<keyword evidence="4" id="KW-1185">Reference proteome</keyword>
<name>A0A6G6WBC1_9ACTN</name>
<evidence type="ECO:0000256" key="1">
    <source>
        <dbReference type="ARBA" id="ARBA00023002"/>
    </source>
</evidence>
<dbReference type="RefSeq" id="WP_165230555.1">
    <property type="nucleotide sequence ID" value="NZ_CP049257.1"/>
</dbReference>
<dbReference type="InterPro" id="IPR006094">
    <property type="entry name" value="Oxid_FAD_bind_N"/>
</dbReference>
<dbReference type="SUPFAM" id="SSF56176">
    <property type="entry name" value="FAD-binding/transporter-associated domain-like"/>
    <property type="match status" value="1"/>
</dbReference>
<dbReference type="Gene3D" id="3.30.465.10">
    <property type="match status" value="1"/>
</dbReference>
<dbReference type="GO" id="GO:0071949">
    <property type="term" value="F:FAD binding"/>
    <property type="evidence" value="ECO:0007669"/>
    <property type="project" value="InterPro"/>
</dbReference>
<dbReference type="PROSITE" id="PS51387">
    <property type="entry name" value="FAD_PCMH"/>
    <property type="match status" value="1"/>
</dbReference>
<dbReference type="InterPro" id="IPR016166">
    <property type="entry name" value="FAD-bd_PCMH"/>
</dbReference>
<dbReference type="AlphaFoldDB" id="A0A6G6WBC1"/>
<dbReference type="GO" id="GO:0016020">
    <property type="term" value="C:membrane"/>
    <property type="evidence" value="ECO:0007669"/>
    <property type="project" value="InterPro"/>
</dbReference>